<comment type="caution">
    <text evidence="2">The sequence shown here is derived from an EMBL/GenBank/DDBJ whole genome shotgun (WGS) entry which is preliminary data.</text>
</comment>
<keyword evidence="3" id="KW-1185">Reference proteome</keyword>
<dbReference type="RefSeq" id="WP_109608755.1">
    <property type="nucleotide sequence ID" value="NZ_QGHA01000005.1"/>
</dbReference>
<name>A0A316HR90_9SPHI</name>
<feature type="transmembrane region" description="Helical" evidence="1">
    <location>
        <begin position="12"/>
        <end position="31"/>
    </location>
</feature>
<evidence type="ECO:0000256" key="1">
    <source>
        <dbReference type="SAM" id="Phobius"/>
    </source>
</evidence>
<dbReference type="Proteomes" id="UP000245678">
    <property type="component" value="Unassembled WGS sequence"/>
</dbReference>
<keyword evidence="1" id="KW-0812">Transmembrane</keyword>
<evidence type="ECO:0000313" key="2">
    <source>
        <dbReference type="EMBL" id="PWK77392.1"/>
    </source>
</evidence>
<evidence type="ECO:0000313" key="3">
    <source>
        <dbReference type="Proteomes" id="UP000245678"/>
    </source>
</evidence>
<gene>
    <name evidence="2" type="ORF">LX99_03205</name>
</gene>
<accession>A0A316HR90</accession>
<dbReference type="EMBL" id="QGHA01000005">
    <property type="protein sequence ID" value="PWK77392.1"/>
    <property type="molecule type" value="Genomic_DNA"/>
</dbReference>
<reference evidence="2 3" key="1">
    <citation type="submission" date="2018-05" db="EMBL/GenBank/DDBJ databases">
        <title>Genomic Encyclopedia of Archaeal and Bacterial Type Strains, Phase II (KMG-II): from individual species to whole genera.</title>
        <authorList>
            <person name="Goeker M."/>
        </authorList>
    </citation>
    <scope>NUCLEOTIDE SEQUENCE [LARGE SCALE GENOMIC DNA]</scope>
    <source>
        <strain evidence="2 3">DSM 19975</strain>
    </source>
</reference>
<sequence length="271" mass="30350">MRNLTTDQKIYFTLRLAVAMCFIGHGAFGIITKQIWCNYFGVVGIGHDLSYTLMPVVGTVDILMGISMLVYPTRAIAGWLVVWGLVTASMRPLSGEPFAEFIERAGNYGAPFSLLLLQGGVKLSFKQWFIRMDDHVAPDALTLTKVTAWLRVFGFMLLIGHGWLNLIQKPGLLNQYNALGFGNPGQTAQLVGLLEVLAALMVLIRPFKNILLVFIIWKITSELFYPKYEMFEWIERGGSYGVLLALWFAVKKAPAGAMLWPFKQTSDLKAY</sequence>
<keyword evidence="1" id="KW-1133">Transmembrane helix</keyword>
<evidence type="ECO:0008006" key="4">
    <source>
        <dbReference type="Google" id="ProtNLM"/>
    </source>
</evidence>
<protein>
    <recommendedName>
        <fullName evidence="4">DoxX-like protein</fullName>
    </recommendedName>
</protein>
<feature type="transmembrane region" description="Helical" evidence="1">
    <location>
        <begin position="51"/>
        <end position="71"/>
    </location>
</feature>
<keyword evidence="1" id="KW-0472">Membrane</keyword>
<organism evidence="2 3">
    <name type="scientific">Mucilaginibacter oryzae</name>
    <dbReference type="NCBI Taxonomy" id="468058"/>
    <lineage>
        <taxon>Bacteria</taxon>
        <taxon>Pseudomonadati</taxon>
        <taxon>Bacteroidota</taxon>
        <taxon>Sphingobacteriia</taxon>
        <taxon>Sphingobacteriales</taxon>
        <taxon>Sphingobacteriaceae</taxon>
        <taxon>Mucilaginibacter</taxon>
    </lineage>
</organism>
<proteinExistence type="predicted"/>
<dbReference type="AlphaFoldDB" id="A0A316HR90"/>
<feature type="transmembrane region" description="Helical" evidence="1">
    <location>
        <begin position="240"/>
        <end position="262"/>
    </location>
</feature>
<feature type="transmembrane region" description="Helical" evidence="1">
    <location>
        <begin position="146"/>
        <end position="167"/>
    </location>
</feature>